<dbReference type="InterPro" id="IPR013747">
    <property type="entry name" value="ACP_syn_III_C"/>
</dbReference>
<evidence type="ECO:0000259" key="3">
    <source>
        <dbReference type="Pfam" id="PF08541"/>
    </source>
</evidence>
<feature type="domain" description="Beta-ketoacyl-[acyl-carrier-protein] synthase III N-terminal" evidence="4">
    <location>
        <begin position="131"/>
        <end position="210"/>
    </location>
</feature>
<dbReference type="EMBL" id="JOKH01000006">
    <property type="protein sequence ID" value="KEQ16217.1"/>
    <property type="molecule type" value="Genomic_DNA"/>
</dbReference>
<dbReference type="PANTHER" id="PTHR34069">
    <property type="entry name" value="3-OXOACYL-[ACYL-CARRIER-PROTEIN] SYNTHASE 3"/>
    <property type="match status" value="1"/>
</dbReference>
<evidence type="ECO:0000259" key="4">
    <source>
        <dbReference type="Pfam" id="PF08545"/>
    </source>
</evidence>
<evidence type="ECO:0000256" key="1">
    <source>
        <dbReference type="ARBA" id="ARBA00022679"/>
    </source>
</evidence>
<evidence type="ECO:0000313" key="6">
    <source>
        <dbReference type="Proteomes" id="UP000028073"/>
    </source>
</evidence>
<name>A0A081NCP4_9GAMM</name>
<dbReference type="STRING" id="1137799.GZ78_23605"/>
<proteinExistence type="predicted"/>
<dbReference type="Proteomes" id="UP000028073">
    <property type="component" value="Unassembled WGS sequence"/>
</dbReference>
<sequence>MTACFAKGRLKLLGSGSSLPGKSIDNSTLISHLSRACGERTARKAHALARQLGIKSRHLSRRLDQAISQPQVSATDLAVQSIQQAIQQAKREADLNEAGFLVTHTATPHSLLPSGAAWIADELRLPCPYMELRQACTGFANALQIAQSMLGQNHELKPMILTGTEVGSVFFDIDSEFVDINQLVNFVQMGDGSGSVIVSQDDSSSEQIISHCFTGHIGLGQEPGFQLEGASSSNPTCPHGLPAFLHNPQAVRQLGPQLFIKGIEAVVSQGFELEHFAYILPHQANGHIDRQLSDYLGIEKGRIVNDAKQLGNLGSAAIWTSFDRLRKSGKLKRGDQVLILGAESTKYMYGGFVYTH</sequence>
<dbReference type="OrthoDB" id="4336181at2"/>
<gene>
    <name evidence="5" type="ORF">GZ78_23605</name>
</gene>
<dbReference type="InterPro" id="IPR013751">
    <property type="entry name" value="ACP_syn_III_N"/>
</dbReference>
<dbReference type="GO" id="GO:0004315">
    <property type="term" value="F:3-oxoacyl-[acyl-carrier-protein] synthase activity"/>
    <property type="evidence" value="ECO:0007669"/>
    <property type="project" value="InterPro"/>
</dbReference>
<evidence type="ECO:0008006" key="7">
    <source>
        <dbReference type="Google" id="ProtNLM"/>
    </source>
</evidence>
<dbReference type="Pfam" id="PF08541">
    <property type="entry name" value="ACP_syn_III_C"/>
    <property type="match status" value="1"/>
</dbReference>
<dbReference type="Pfam" id="PF08545">
    <property type="entry name" value="ACP_syn_III"/>
    <property type="match status" value="1"/>
</dbReference>
<evidence type="ECO:0000313" key="5">
    <source>
        <dbReference type="EMBL" id="KEQ16217.1"/>
    </source>
</evidence>
<reference evidence="5 6" key="1">
    <citation type="submission" date="2014-06" db="EMBL/GenBank/DDBJ databases">
        <title>Whole Genome Sequences of Three Symbiotic Endozoicomonas Bacteria.</title>
        <authorList>
            <person name="Neave M.J."/>
            <person name="Apprill A."/>
            <person name="Voolstra C.R."/>
        </authorList>
    </citation>
    <scope>NUCLEOTIDE SEQUENCE [LARGE SCALE GENOMIC DNA]</scope>
    <source>
        <strain evidence="5 6">DSM 25634</strain>
    </source>
</reference>
<dbReference type="PANTHER" id="PTHR34069:SF2">
    <property type="entry name" value="BETA-KETOACYL-[ACYL-CARRIER-PROTEIN] SYNTHASE III"/>
    <property type="match status" value="1"/>
</dbReference>
<keyword evidence="1" id="KW-0808">Transferase</keyword>
<dbReference type="RefSeq" id="WP_034840864.1">
    <property type="nucleotide sequence ID" value="NZ_JOKH01000006.1"/>
</dbReference>
<keyword evidence="6" id="KW-1185">Reference proteome</keyword>
<dbReference type="eggNOG" id="COG0332">
    <property type="taxonomic scope" value="Bacteria"/>
</dbReference>
<dbReference type="GO" id="GO:0044550">
    <property type="term" value="P:secondary metabolite biosynthetic process"/>
    <property type="evidence" value="ECO:0007669"/>
    <property type="project" value="TreeGrafter"/>
</dbReference>
<keyword evidence="2" id="KW-0012">Acyltransferase</keyword>
<organism evidence="5 6">
    <name type="scientific">Endozoicomonas numazuensis</name>
    <dbReference type="NCBI Taxonomy" id="1137799"/>
    <lineage>
        <taxon>Bacteria</taxon>
        <taxon>Pseudomonadati</taxon>
        <taxon>Pseudomonadota</taxon>
        <taxon>Gammaproteobacteria</taxon>
        <taxon>Oceanospirillales</taxon>
        <taxon>Endozoicomonadaceae</taxon>
        <taxon>Endozoicomonas</taxon>
    </lineage>
</organism>
<comment type="caution">
    <text evidence="5">The sequence shown here is derived from an EMBL/GenBank/DDBJ whole genome shotgun (WGS) entry which is preliminary data.</text>
</comment>
<evidence type="ECO:0000256" key="2">
    <source>
        <dbReference type="ARBA" id="ARBA00023315"/>
    </source>
</evidence>
<feature type="domain" description="Beta-ketoacyl-[acyl-carrier-protein] synthase III C-terminal" evidence="3">
    <location>
        <begin position="269"/>
        <end position="342"/>
    </location>
</feature>
<dbReference type="InterPro" id="IPR016039">
    <property type="entry name" value="Thiolase-like"/>
</dbReference>
<dbReference type="Gene3D" id="3.40.47.10">
    <property type="match status" value="2"/>
</dbReference>
<accession>A0A081NCP4</accession>
<dbReference type="GO" id="GO:0006633">
    <property type="term" value="P:fatty acid biosynthetic process"/>
    <property type="evidence" value="ECO:0007669"/>
    <property type="project" value="InterPro"/>
</dbReference>
<dbReference type="SUPFAM" id="SSF53901">
    <property type="entry name" value="Thiolase-like"/>
    <property type="match status" value="2"/>
</dbReference>
<dbReference type="AlphaFoldDB" id="A0A081NCP4"/>
<protein>
    <recommendedName>
        <fullName evidence="7">3-oxoacyl-ACP synthase</fullName>
    </recommendedName>
</protein>